<proteinExistence type="predicted"/>
<dbReference type="PANTHER" id="PTHR38790:SF8">
    <property type="entry name" value="F-BOX DOMAIN-CONTAINING PROTEIN"/>
    <property type="match status" value="1"/>
</dbReference>
<reference evidence="3" key="1">
    <citation type="journal article" date="2020" name="Stud. Mycol.">
        <title>101 Dothideomycetes genomes: a test case for predicting lifestyles and emergence of pathogens.</title>
        <authorList>
            <person name="Haridas S."/>
            <person name="Albert R."/>
            <person name="Binder M."/>
            <person name="Bloem J."/>
            <person name="Labutti K."/>
            <person name="Salamov A."/>
            <person name="Andreopoulos B."/>
            <person name="Baker S."/>
            <person name="Barry K."/>
            <person name="Bills G."/>
            <person name="Bluhm B."/>
            <person name="Cannon C."/>
            <person name="Castanera R."/>
            <person name="Culley D."/>
            <person name="Daum C."/>
            <person name="Ezra D."/>
            <person name="Gonzalez J."/>
            <person name="Henrissat B."/>
            <person name="Kuo A."/>
            <person name="Liang C."/>
            <person name="Lipzen A."/>
            <person name="Lutzoni F."/>
            <person name="Magnuson J."/>
            <person name="Mondo S."/>
            <person name="Nolan M."/>
            <person name="Ohm R."/>
            <person name="Pangilinan J."/>
            <person name="Park H.-J."/>
            <person name="Ramirez L."/>
            <person name="Alfaro M."/>
            <person name="Sun H."/>
            <person name="Tritt A."/>
            <person name="Yoshinaga Y."/>
            <person name="Zwiers L.-H."/>
            <person name="Turgeon B."/>
            <person name="Goodwin S."/>
            <person name="Spatafora J."/>
            <person name="Crous P."/>
            <person name="Grigoriev I."/>
        </authorList>
    </citation>
    <scope>NUCLEOTIDE SEQUENCE</scope>
    <source>
        <strain evidence="3">CBS 123094</strain>
    </source>
</reference>
<organism evidence="3 4">
    <name type="scientific">Amniculicola lignicola CBS 123094</name>
    <dbReference type="NCBI Taxonomy" id="1392246"/>
    <lineage>
        <taxon>Eukaryota</taxon>
        <taxon>Fungi</taxon>
        <taxon>Dikarya</taxon>
        <taxon>Ascomycota</taxon>
        <taxon>Pezizomycotina</taxon>
        <taxon>Dothideomycetes</taxon>
        <taxon>Pleosporomycetidae</taxon>
        <taxon>Pleosporales</taxon>
        <taxon>Amniculicolaceae</taxon>
        <taxon>Amniculicola</taxon>
    </lineage>
</organism>
<feature type="domain" description="DUF7730" evidence="2">
    <location>
        <begin position="23"/>
        <end position="205"/>
    </location>
</feature>
<accession>A0A6A5W4X6</accession>
<evidence type="ECO:0000313" key="4">
    <source>
        <dbReference type="Proteomes" id="UP000799779"/>
    </source>
</evidence>
<gene>
    <name evidence="3" type="ORF">P154DRAFT_350001</name>
</gene>
<evidence type="ECO:0000259" key="2">
    <source>
        <dbReference type="Pfam" id="PF24864"/>
    </source>
</evidence>
<dbReference type="Pfam" id="PF24864">
    <property type="entry name" value="DUF7730"/>
    <property type="match status" value="1"/>
</dbReference>
<dbReference type="InterPro" id="IPR056632">
    <property type="entry name" value="DUF7730"/>
</dbReference>
<sequence>MAPAQSSLFYRAHGQSPTKTRGFMGLPGELRNQIYAYYFQEALRVEIMAKGTKIERPAPKTVKLSATPVFEHREKAREEKPHTLRISRRLGRYHHVDGLRTDWTQSLCPLILVCKAIHREVLPFLYQKTTFVFDAPSRLNEFLRVTPKKSLLNLTKLELHYTTYNHPRMSEHQPWRDKHRESWMRVCRTVIKRLKNLEDLRLCMYVMDSPLKFDLEQIWLLPLLQFRRLCRPRKPMIPSKSAPESAPPVKEVDSDSPRPKLQNVSVDFRTYWSHAGVFPDNPILAEASKNLHSLFGEAIEGAILGQSAEQAMKGFVEVWDDDEFIWRHHLQFGETGW</sequence>
<dbReference type="Proteomes" id="UP000799779">
    <property type="component" value="Unassembled WGS sequence"/>
</dbReference>
<keyword evidence="4" id="KW-1185">Reference proteome</keyword>
<dbReference type="PANTHER" id="PTHR38790">
    <property type="entry name" value="2EXR DOMAIN-CONTAINING PROTEIN-RELATED"/>
    <property type="match status" value="1"/>
</dbReference>
<evidence type="ECO:0000313" key="3">
    <source>
        <dbReference type="EMBL" id="KAF1995151.1"/>
    </source>
</evidence>
<dbReference type="AlphaFoldDB" id="A0A6A5W4X6"/>
<dbReference type="EMBL" id="ML977644">
    <property type="protein sequence ID" value="KAF1995151.1"/>
    <property type="molecule type" value="Genomic_DNA"/>
</dbReference>
<dbReference type="OrthoDB" id="4757095at2759"/>
<protein>
    <recommendedName>
        <fullName evidence="2">DUF7730 domain-containing protein</fullName>
    </recommendedName>
</protein>
<feature type="region of interest" description="Disordered" evidence="1">
    <location>
        <begin position="237"/>
        <end position="260"/>
    </location>
</feature>
<name>A0A6A5W4X6_9PLEO</name>
<evidence type="ECO:0000256" key="1">
    <source>
        <dbReference type="SAM" id="MobiDB-lite"/>
    </source>
</evidence>